<evidence type="ECO:0000313" key="1">
    <source>
        <dbReference type="EMBL" id="CAG8493001.1"/>
    </source>
</evidence>
<dbReference type="Proteomes" id="UP000789525">
    <property type="component" value="Unassembled WGS sequence"/>
</dbReference>
<dbReference type="EMBL" id="CAJVPT010003211">
    <property type="protein sequence ID" value="CAG8493001.1"/>
    <property type="molecule type" value="Genomic_DNA"/>
</dbReference>
<proteinExistence type="predicted"/>
<gene>
    <name evidence="1" type="ORF">ACOLOM_LOCUS2457</name>
</gene>
<accession>A0ACA9KV26</accession>
<name>A0ACA9KV26_9GLOM</name>
<organism evidence="1 2">
    <name type="scientific">Acaulospora colombiana</name>
    <dbReference type="NCBI Taxonomy" id="27376"/>
    <lineage>
        <taxon>Eukaryota</taxon>
        <taxon>Fungi</taxon>
        <taxon>Fungi incertae sedis</taxon>
        <taxon>Mucoromycota</taxon>
        <taxon>Glomeromycotina</taxon>
        <taxon>Glomeromycetes</taxon>
        <taxon>Diversisporales</taxon>
        <taxon>Acaulosporaceae</taxon>
        <taxon>Acaulospora</taxon>
    </lineage>
</organism>
<protein>
    <submittedName>
        <fullName evidence="1">4358_t:CDS:1</fullName>
    </submittedName>
</protein>
<comment type="caution">
    <text evidence="1">The sequence shown here is derived from an EMBL/GenBank/DDBJ whole genome shotgun (WGS) entry which is preliminary data.</text>
</comment>
<keyword evidence="2" id="KW-1185">Reference proteome</keyword>
<reference evidence="1" key="1">
    <citation type="submission" date="2021-06" db="EMBL/GenBank/DDBJ databases">
        <authorList>
            <person name="Kallberg Y."/>
            <person name="Tangrot J."/>
            <person name="Rosling A."/>
        </authorList>
    </citation>
    <scope>NUCLEOTIDE SEQUENCE</scope>
    <source>
        <strain evidence="1">CL356</strain>
    </source>
</reference>
<sequence>MMEHDEELPEQLFGILSSLRKNEREGELVDGQERKYCLSDDCLVELFVLMTSPLGPILDVKDHELEEDRDVSQFDRRMSERLKSHTDYKAVFEKSPLILRAILDLLSTYLSDEKWEMGRRSRKDEEVIRLLLSFYNNLVAIEDLSVLHMSGIQMQHQLVILYHEERIFETLFNLVSIKKELSQWNLIIAEIFYHVFYNIDPRDLLKDHKAEAESRAQKLLEEELNKRELNRIRNTRHNGTYWINVPGKEYTVRKRDAVRGLVTKVVDSIKKEMPTRKPLVGEYDKRKRSVRIRGPAQRYLKLVATQFLTRAFNGMTYSLYCIRLRKIWKNSALLKFFLEFRNLLRNSDEPLEELTFDEFTKSQYDYDCVSTIMSPQGFDFVFNLIGNDRDDKLWSNIHFGLECLKQMAMKRSNDRQIRYKAEYIINKIYYNQDNLGLMVSLIKDYKGQSFGYLQSLIATIHVLLERLESCSKTKYEIVVKSSQKDKNDDDDPEHEEDHNEMETEFSKVDREFHENHKCIFELFEKKFVSDSVVSTFCKYLENYESLDSEGLDWHDRLGIVIALIFEERKLNLIRWIQRYIEKVADERKSSEFDVNQTNVSEDAEFSIGPPKLVSNHVIEPDNEEIEDAIEYDSNFRLLLEVMDLRREDGENQTRWLIPDSFSSEDLLNLSIKIDEFVENPFTPSEENESLMHLDSDIDINEGFSSSVNSSSSDIDDDKIIYRRHRSTVYKEDSDVEDDVL</sequence>
<evidence type="ECO:0000313" key="2">
    <source>
        <dbReference type="Proteomes" id="UP000789525"/>
    </source>
</evidence>